<dbReference type="Proteomes" id="UP000824029">
    <property type="component" value="Unassembled WGS sequence"/>
</dbReference>
<evidence type="ECO:0000313" key="2">
    <source>
        <dbReference type="Proteomes" id="UP000824029"/>
    </source>
</evidence>
<comment type="caution">
    <text evidence="1">The sequence shown here is derived from an EMBL/GenBank/DDBJ whole genome shotgun (WGS) entry which is preliminary data.</text>
</comment>
<dbReference type="AlphaFoldDB" id="A0A9D2DIF0"/>
<accession>A0A9D2DIF0</accession>
<name>A0A9D2DIF0_9ACTN</name>
<proteinExistence type="predicted"/>
<reference evidence="1" key="2">
    <citation type="submission" date="2021-04" db="EMBL/GenBank/DDBJ databases">
        <authorList>
            <person name="Gilroy R."/>
        </authorList>
    </citation>
    <scope>NUCLEOTIDE SEQUENCE</scope>
    <source>
        <strain evidence="1">ChiHecolR3B27-1887</strain>
    </source>
</reference>
<sequence length="369" mass="41408">MSILLSHATALEALRSPLARRRLNRGERCAAEVPDAPPALEELDALFERLPSLARPIHVSVSERSRRAESSQVHTHTTRLQLPSDSAIRLAEGIYCSSPERVVVEMSRTLTHLELVFLLGELLGTYAIVPETEEGMVKRPRPVTDPGRILAHLAALGSVSGVARVRRALRVACVGSASPQETRLSMRLGLKPALGGYHLDVLSMNEPVEVIRIGRALGEGVRKPDVLLRAPRADAPFSGVAFDYEGEVHRRPGRRTVDLRRQNELLAVNFKDYLLDKVLYDDLDYMDDLVRRVRDDLGIAQPRLGYAEEARRRALRQWLHDELELIDGVTWAGRSRERDRHRALPVELVCHQIPEPVYDPVPVEAYDLD</sequence>
<protein>
    <submittedName>
        <fullName evidence="1">Uncharacterized protein</fullName>
    </submittedName>
</protein>
<dbReference type="EMBL" id="DXBZ01000010">
    <property type="protein sequence ID" value="HIZ17568.1"/>
    <property type="molecule type" value="Genomic_DNA"/>
</dbReference>
<organism evidence="1 2">
    <name type="scientific">Candidatus Olsenella stercoravium</name>
    <dbReference type="NCBI Taxonomy" id="2838713"/>
    <lineage>
        <taxon>Bacteria</taxon>
        <taxon>Bacillati</taxon>
        <taxon>Actinomycetota</taxon>
        <taxon>Coriobacteriia</taxon>
        <taxon>Coriobacteriales</taxon>
        <taxon>Atopobiaceae</taxon>
        <taxon>Olsenella</taxon>
    </lineage>
</organism>
<reference evidence="1" key="1">
    <citation type="journal article" date="2021" name="PeerJ">
        <title>Extensive microbial diversity within the chicken gut microbiome revealed by metagenomics and culture.</title>
        <authorList>
            <person name="Gilroy R."/>
            <person name="Ravi A."/>
            <person name="Getino M."/>
            <person name="Pursley I."/>
            <person name="Horton D.L."/>
            <person name="Alikhan N.F."/>
            <person name="Baker D."/>
            <person name="Gharbi K."/>
            <person name="Hall N."/>
            <person name="Watson M."/>
            <person name="Adriaenssens E.M."/>
            <person name="Foster-Nyarko E."/>
            <person name="Jarju S."/>
            <person name="Secka A."/>
            <person name="Antonio M."/>
            <person name="Oren A."/>
            <person name="Chaudhuri R.R."/>
            <person name="La Ragione R."/>
            <person name="Hildebrand F."/>
            <person name="Pallen M.J."/>
        </authorList>
    </citation>
    <scope>NUCLEOTIDE SEQUENCE</scope>
    <source>
        <strain evidence="1">ChiHecolR3B27-1887</strain>
    </source>
</reference>
<evidence type="ECO:0000313" key="1">
    <source>
        <dbReference type="EMBL" id="HIZ17568.1"/>
    </source>
</evidence>
<gene>
    <name evidence="1" type="ORF">IAA22_00390</name>
</gene>